<organism evidence="1 2">
    <name type="scientific">Nitratireductor aquibiodomus</name>
    <dbReference type="NCBI Taxonomy" id="204799"/>
    <lineage>
        <taxon>Bacteria</taxon>
        <taxon>Pseudomonadati</taxon>
        <taxon>Pseudomonadota</taxon>
        <taxon>Alphaproteobacteria</taxon>
        <taxon>Hyphomicrobiales</taxon>
        <taxon>Phyllobacteriaceae</taxon>
        <taxon>Nitratireductor</taxon>
    </lineage>
</organism>
<name>A0A1H4KI27_9HYPH</name>
<dbReference type="EMBL" id="FNSL01000001">
    <property type="protein sequence ID" value="SEB57572.1"/>
    <property type="molecule type" value="Genomic_DNA"/>
</dbReference>
<accession>A0A1H4KI27</accession>
<evidence type="ECO:0000313" key="1">
    <source>
        <dbReference type="EMBL" id="SEB57572.1"/>
    </source>
</evidence>
<gene>
    <name evidence="1" type="ORF">SAMN05216452_2233</name>
</gene>
<dbReference type="Proteomes" id="UP000199064">
    <property type="component" value="Unassembled WGS sequence"/>
</dbReference>
<dbReference type="AlphaFoldDB" id="A0A1H4KI27"/>
<protein>
    <submittedName>
        <fullName evidence="1">Nuclease-related domain-containing protein</fullName>
    </submittedName>
</protein>
<reference evidence="2" key="1">
    <citation type="submission" date="2016-10" db="EMBL/GenBank/DDBJ databases">
        <authorList>
            <person name="Varghese N."/>
            <person name="Submissions S."/>
        </authorList>
    </citation>
    <scope>NUCLEOTIDE SEQUENCE [LARGE SCALE GENOMIC DNA]</scope>
    <source>
        <strain evidence="2">ES.061</strain>
    </source>
</reference>
<evidence type="ECO:0000313" key="2">
    <source>
        <dbReference type="Proteomes" id="UP000199064"/>
    </source>
</evidence>
<proteinExistence type="predicted"/>
<sequence>MSETQAPIDEEEPPQERFEPRAADAIFKDLRELAQSPGALHQLSAIIYRDWAITIDVVEGKIVDEPEVRWSTSKLNKNELMLLTGLMVQSDSVRTYTEAQGDRSFAETADKLLGEFHDRVLVDIAPSLDPETGALIDRPESIGLVGREAIYYGAESFYLHQFHGFTRERYRNDALWLLKNAGLSIRPMLEITDFIVDRINAQMTAVGQMRMEGKEFSESELTNSLLIDKKELSKKFGAAKAEAFIAKFATPVIGANKDFSDPFGINAVAIAPLIDLGSCLFVPSQYRLVEALYESPFYWMMADKAYANEVAKHRGEFLERSAAKIMRGVFGSENVHENVIVTSDGRTTLGEIDVLVVYGDFVIVCQAKSKRVTLKARAGDTNALKKDFDGAIQDPYRQALSCIEHIQAGAMCITGAGEKLSFQSLPRFFPLVVLSDPFPGTTFLSGRLLERGDNIAPVIWDIGVLDCVARILPTPIEMIFYLKSRSDIFDKIWSDSEYNFLGYHIQTKLALDPEADWMLLERDFASVVDDFMIAADIGIDATRPVGVLERMKMPVVSELLAELKNADPRIASVVIDLYDFSSAALEDISSNIKALRSEIALTGKAIKAFSIPTGTGGLTYAVVSRFDPASANAAEAIAAKHKYDTKSDRWYAIVDALETDGPIDGLLILASPWKESETEAKASEEVQRLFKSRREIVTVGKARKR</sequence>
<keyword evidence="2" id="KW-1185">Reference proteome</keyword>